<dbReference type="EMBL" id="CABWKH010000027">
    <property type="protein sequence ID" value="VWQ38457.1"/>
    <property type="molecule type" value="Genomic_DNA"/>
</dbReference>
<organism evidence="1 2">
    <name type="scientific">Bifidobacterium longum subsp. infantis</name>
    <dbReference type="NCBI Taxonomy" id="1682"/>
    <lineage>
        <taxon>Bacteria</taxon>
        <taxon>Bacillati</taxon>
        <taxon>Actinomycetota</taxon>
        <taxon>Actinomycetes</taxon>
        <taxon>Bifidobacteriales</taxon>
        <taxon>Bifidobacteriaceae</taxon>
        <taxon>Bifidobacterium</taxon>
    </lineage>
</organism>
<gene>
    <name evidence="1" type="ORF">BIFLH23_02120</name>
</gene>
<evidence type="ECO:0000313" key="1">
    <source>
        <dbReference type="EMBL" id="VWQ38457.1"/>
    </source>
</evidence>
<proteinExistence type="predicted"/>
<accession>A0A8U0LJA3</accession>
<dbReference type="RefSeq" id="WP_174773273.1">
    <property type="nucleotide sequence ID" value="NZ_CABWKH010000027.1"/>
</dbReference>
<dbReference type="AlphaFoldDB" id="A0A8U0LJA3"/>
<name>A0A8U0LJA3_BIFLI</name>
<sequence>MGTNIDGDVLTVTGDDGTVHLIPLDAIASWGELLGCDTDMEAVAAIIRVRTNRSDPGVIDPATGRNAWTSAYEQLEHDALVDLNQVRAASLHRAFKANGALAADGRAETRRLLGLDATTIVDSYEADAALAAARALDEPNAGEPVEPSIRLPAGVDATSLETLLAEHAAEIQTAREKFIDAITPPITDRR</sequence>
<protein>
    <submittedName>
        <fullName evidence="1">Uncharacterized protein</fullName>
    </submittedName>
</protein>
<comment type="caution">
    <text evidence="1">The sequence shown here is derived from an EMBL/GenBank/DDBJ whole genome shotgun (WGS) entry which is preliminary data.</text>
</comment>
<reference evidence="1 2" key="1">
    <citation type="submission" date="2019-10" db="EMBL/GenBank/DDBJ databases">
        <authorList>
            <consortium name="Melissa Lawson"/>
            <person name="O'neill I."/>
        </authorList>
    </citation>
    <scope>NUCLEOTIDE SEQUENCE [LARGE SCALE GENOMIC DNA]</scope>
    <source>
        <strain evidence="1">LH_23</strain>
    </source>
</reference>
<evidence type="ECO:0000313" key="2">
    <source>
        <dbReference type="Proteomes" id="UP000494246"/>
    </source>
</evidence>
<dbReference type="Proteomes" id="UP000494246">
    <property type="component" value="Unassembled WGS sequence"/>
</dbReference>